<feature type="transmembrane region" description="Helical" evidence="6">
    <location>
        <begin position="6"/>
        <end position="30"/>
    </location>
</feature>
<organism evidence="7 8">
    <name type="scientific">Acinetobacter calcoaceticus</name>
    <dbReference type="NCBI Taxonomy" id="471"/>
    <lineage>
        <taxon>Bacteria</taxon>
        <taxon>Pseudomonadati</taxon>
        <taxon>Pseudomonadota</taxon>
        <taxon>Gammaproteobacteria</taxon>
        <taxon>Moraxellales</taxon>
        <taxon>Moraxellaceae</taxon>
        <taxon>Acinetobacter</taxon>
        <taxon>Acinetobacter calcoaceticus/baumannii complex</taxon>
    </lineage>
</organism>
<gene>
    <name evidence="7" type="ORF">EC844_1192</name>
</gene>
<keyword evidence="3 6" id="KW-0812">Transmembrane</keyword>
<evidence type="ECO:0000313" key="7">
    <source>
        <dbReference type="EMBL" id="TCM63788.1"/>
    </source>
</evidence>
<evidence type="ECO:0000256" key="6">
    <source>
        <dbReference type="SAM" id="Phobius"/>
    </source>
</evidence>
<dbReference type="PANTHER" id="PTHR30086:SF17">
    <property type="entry name" value="LYSE FAMILY TRANSLOCATOR"/>
    <property type="match status" value="1"/>
</dbReference>
<feature type="transmembrane region" description="Helical" evidence="6">
    <location>
        <begin position="37"/>
        <end position="62"/>
    </location>
</feature>
<evidence type="ECO:0000256" key="1">
    <source>
        <dbReference type="ARBA" id="ARBA00004651"/>
    </source>
</evidence>
<feature type="transmembrane region" description="Helical" evidence="6">
    <location>
        <begin position="153"/>
        <end position="172"/>
    </location>
</feature>
<comment type="caution">
    <text evidence="7">The sequence shown here is derived from an EMBL/GenBank/DDBJ whole genome shotgun (WGS) entry which is preliminary data.</text>
</comment>
<name>A0A4V2R099_ACICA</name>
<keyword evidence="5 6" id="KW-0472">Membrane</keyword>
<comment type="subcellular location">
    <subcellularLocation>
        <location evidence="1">Cell membrane</location>
        <topology evidence="1">Multi-pass membrane protein</topology>
    </subcellularLocation>
</comment>
<keyword evidence="2" id="KW-1003">Cell membrane</keyword>
<evidence type="ECO:0000256" key="2">
    <source>
        <dbReference type="ARBA" id="ARBA00022475"/>
    </source>
</evidence>
<protein>
    <submittedName>
        <fullName evidence="7">Threonine/homoserine/homoserine lactone efflux protein</fullName>
    </submittedName>
</protein>
<keyword evidence="4 6" id="KW-1133">Transmembrane helix</keyword>
<feature type="transmembrane region" description="Helical" evidence="6">
    <location>
        <begin position="68"/>
        <end position="89"/>
    </location>
</feature>
<accession>A0A4V2R099</accession>
<dbReference type="PANTHER" id="PTHR30086">
    <property type="entry name" value="ARGININE EXPORTER PROTEIN ARGO"/>
    <property type="match status" value="1"/>
</dbReference>
<evidence type="ECO:0000256" key="3">
    <source>
        <dbReference type="ARBA" id="ARBA00022692"/>
    </source>
</evidence>
<dbReference type="OrthoDB" id="581870at2"/>
<evidence type="ECO:0000313" key="8">
    <source>
        <dbReference type="Proteomes" id="UP000294963"/>
    </source>
</evidence>
<proteinExistence type="predicted"/>
<keyword evidence="8" id="KW-1185">Reference proteome</keyword>
<feature type="transmembrane region" description="Helical" evidence="6">
    <location>
        <begin position="184"/>
        <end position="205"/>
    </location>
</feature>
<dbReference type="Proteomes" id="UP000294963">
    <property type="component" value="Unassembled WGS sequence"/>
</dbReference>
<evidence type="ECO:0000256" key="4">
    <source>
        <dbReference type="ARBA" id="ARBA00022989"/>
    </source>
</evidence>
<reference evidence="7 8" key="1">
    <citation type="submission" date="2019-03" db="EMBL/GenBank/DDBJ databases">
        <title>Genomic analyses of the natural microbiome of Caenorhabditis elegans.</title>
        <authorList>
            <person name="Samuel B."/>
        </authorList>
    </citation>
    <scope>NUCLEOTIDE SEQUENCE [LARGE SCALE GENOMIC DNA]</scope>
    <source>
        <strain evidence="7 8">JUb89</strain>
    </source>
</reference>
<evidence type="ECO:0000256" key="5">
    <source>
        <dbReference type="ARBA" id="ARBA00023136"/>
    </source>
</evidence>
<sequence length="207" mass="23159">MDIFLVIALTHFIALVSPGPDFFLLLTTLLGQGRRAAIGVCLGIGLGNALLLLLIYAVMYLLGSLDPVLILLMQYLGAVYLIYLAICCIQAARQPMQLHAEPPIRQQILLPDLKYLLLGLQSSLLNPKNMLFYGSLILLVYGKFAAWQHLLLSIWMVAVVMIWNVLLLKLLSRQTWLDWLKAKLAWIYYLSAACFVIFASAGLLLQI</sequence>
<dbReference type="AlphaFoldDB" id="A0A4V2R099"/>
<dbReference type="InterPro" id="IPR001123">
    <property type="entry name" value="LeuE-type"/>
</dbReference>
<dbReference type="GO" id="GO:0005886">
    <property type="term" value="C:plasma membrane"/>
    <property type="evidence" value="ECO:0007669"/>
    <property type="project" value="UniProtKB-SubCell"/>
</dbReference>
<feature type="transmembrane region" description="Helical" evidence="6">
    <location>
        <begin position="130"/>
        <end position="147"/>
    </location>
</feature>
<dbReference type="GO" id="GO:0015171">
    <property type="term" value="F:amino acid transmembrane transporter activity"/>
    <property type="evidence" value="ECO:0007669"/>
    <property type="project" value="TreeGrafter"/>
</dbReference>
<dbReference type="EMBL" id="SLVJ01000019">
    <property type="protein sequence ID" value="TCM63788.1"/>
    <property type="molecule type" value="Genomic_DNA"/>
</dbReference>
<dbReference type="Pfam" id="PF01810">
    <property type="entry name" value="LysE"/>
    <property type="match status" value="1"/>
</dbReference>